<dbReference type="FunFam" id="3.40.50.2300:FF:000001">
    <property type="entry name" value="DNA-binding response regulator PhoB"/>
    <property type="match status" value="1"/>
</dbReference>
<evidence type="ECO:0000256" key="4">
    <source>
        <dbReference type="ARBA" id="ARBA00023012"/>
    </source>
</evidence>
<feature type="domain" description="OmpR/PhoB-type" evidence="11">
    <location>
        <begin position="134"/>
        <end position="233"/>
    </location>
</feature>
<dbReference type="GO" id="GO:0000156">
    <property type="term" value="F:phosphorelay response regulator activity"/>
    <property type="evidence" value="ECO:0007669"/>
    <property type="project" value="TreeGrafter"/>
</dbReference>
<dbReference type="InterPro" id="IPR039420">
    <property type="entry name" value="WalR-like"/>
</dbReference>
<evidence type="ECO:0000256" key="7">
    <source>
        <dbReference type="ARBA" id="ARBA00023163"/>
    </source>
</evidence>
<keyword evidence="3 8" id="KW-0597">Phosphoprotein</keyword>
<dbReference type="Gene3D" id="6.10.250.690">
    <property type="match status" value="1"/>
</dbReference>
<keyword evidence="5" id="KW-0805">Transcription regulation</keyword>
<dbReference type="STRING" id="246191.SAMN05660337_2662"/>
<evidence type="ECO:0000313" key="12">
    <source>
        <dbReference type="EMBL" id="SDL32907.1"/>
    </source>
</evidence>
<protein>
    <submittedName>
        <fullName evidence="12">Two-component system, OmpR family, phosphate regulon response regulator OmpR</fullName>
    </submittedName>
</protein>
<dbReference type="GO" id="GO:0005829">
    <property type="term" value="C:cytosol"/>
    <property type="evidence" value="ECO:0007669"/>
    <property type="project" value="TreeGrafter"/>
</dbReference>
<dbReference type="CDD" id="cd00383">
    <property type="entry name" value="trans_reg_C"/>
    <property type="match status" value="1"/>
</dbReference>
<dbReference type="SMART" id="SM00448">
    <property type="entry name" value="REC"/>
    <property type="match status" value="1"/>
</dbReference>
<dbReference type="GO" id="GO:0032993">
    <property type="term" value="C:protein-DNA complex"/>
    <property type="evidence" value="ECO:0007669"/>
    <property type="project" value="TreeGrafter"/>
</dbReference>
<keyword evidence="7" id="KW-0804">Transcription</keyword>
<dbReference type="RefSeq" id="WP_092161896.1">
    <property type="nucleotide sequence ID" value="NZ_FNGA01000004.1"/>
</dbReference>
<evidence type="ECO:0000256" key="1">
    <source>
        <dbReference type="ARBA" id="ARBA00004496"/>
    </source>
</evidence>
<reference evidence="13" key="1">
    <citation type="submission" date="2016-10" db="EMBL/GenBank/DDBJ databases">
        <authorList>
            <person name="Varghese N."/>
            <person name="Submissions S."/>
        </authorList>
    </citation>
    <scope>NUCLEOTIDE SEQUENCE [LARGE SCALE GENOMIC DNA]</scope>
    <source>
        <strain evidence="13">DSM 16995</strain>
    </source>
</reference>
<gene>
    <name evidence="12" type="ORF">SAMN05660337_2662</name>
</gene>
<name>A0A1G9J5U2_9BACT</name>
<dbReference type="InterPro" id="IPR011006">
    <property type="entry name" value="CheY-like_superfamily"/>
</dbReference>
<dbReference type="SUPFAM" id="SSF52172">
    <property type="entry name" value="CheY-like"/>
    <property type="match status" value="1"/>
</dbReference>
<evidence type="ECO:0000259" key="11">
    <source>
        <dbReference type="PROSITE" id="PS51755"/>
    </source>
</evidence>
<dbReference type="Gene3D" id="3.40.50.2300">
    <property type="match status" value="1"/>
</dbReference>
<feature type="modified residue" description="4-aspartylphosphate" evidence="8">
    <location>
        <position position="55"/>
    </location>
</feature>
<feature type="DNA-binding region" description="OmpR/PhoB-type" evidence="9">
    <location>
        <begin position="134"/>
        <end position="233"/>
    </location>
</feature>
<dbReference type="InterPro" id="IPR001789">
    <property type="entry name" value="Sig_transdc_resp-reg_receiver"/>
</dbReference>
<dbReference type="OrthoDB" id="368799at2"/>
<sequence length="235" mass="26407">MEKQLSVLIIDDDSKLRDLLTQYLEGYGFKVLTLPSGEKTVETVKSENPSLVILDIMMPGKDGLEVLKELRPHSNIPVIMLTAKGEDTDRIVGLELGADDYMPKPFNPRELLARIKAVLRRAKDSERNGDTKSSGIIKVAGLILNIAYQRLEIGDEQLELSSTEFKLLHALMGNHGTPLTRDDLMTSVWGKDFNAFDRSIDVHISKLRALLKPYPEHESRIKTVWGTGYMFVGEK</sequence>
<feature type="domain" description="Response regulatory" evidence="10">
    <location>
        <begin position="6"/>
        <end position="119"/>
    </location>
</feature>
<dbReference type="GO" id="GO:0000976">
    <property type="term" value="F:transcription cis-regulatory region binding"/>
    <property type="evidence" value="ECO:0007669"/>
    <property type="project" value="TreeGrafter"/>
</dbReference>
<dbReference type="Proteomes" id="UP000199053">
    <property type="component" value="Unassembled WGS sequence"/>
</dbReference>
<keyword evidence="4" id="KW-0902">Two-component regulatory system</keyword>
<evidence type="ECO:0000256" key="8">
    <source>
        <dbReference type="PROSITE-ProRule" id="PRU00169"/>
    </source>
</evidence>
<evidence type="ECO:0000256" key="2">
    <source>
        <dbReference type="ARBA" id="ARBA00022490"/>
    </source>
</evidence>
<dbReference type="InterPro" id="IPR036388">
    <property type="entry name" value="WH-like_DNA-bd_sf"/>
</dbReference>
<dbReference type="AlphaFoldDB" id="A0A1G9J5U2"/>
<dbReference type="GO" id="GO:0006355">
    <property type="term" value="P:regulation of DNA-templated transcription"/>
    <property type="evidence" value="ECO:0007669"/>
    <property type="project" value="InterPro"/>
</dbReference>
<comment type="subcellular location">
    <subcellularLocation>
        <location evidence="1">Cytoplasm</location>
    </subcellularLocation>
</comment>
<evidence type="ECO:0000256" key="9">
    <source>
        <dbReference type="PROSITE-ProRule" id="PRU01091"/>
    </source>
</evidence>
<evidence type="ECO:0000313" key="13">
    <source>
        <dbReference type="Proteomes" id="UP000199053"/>
    </source>
</evidence>
<dbReference type="PANTHER" id="PTHR48111:SF39">
    <property type="entry name" value="TRANSCRIPTIONAL REGULATORY PROTEIN CPXR"/>
    <property type="match status" value="1"/>
</dbReference>
<dbReference type="CDD" id="cd17623">
    <property type="entry name" value="REC_OmpR_CpxR"/>
    <property type="match status" value="1"/>
</dbReference>
<proteinExistence type="predicted"/>
<keyword evidence="2" id="KW-0963">Cytoplasm</keyword>
<keyword evidence="6 9" id="KW-0238">DNA-binding</keyword>
<dbReference type="EMBL" id="FNGA01000004">
    <property type="protein sequence ID" value="SDL32907.1"/>
    <property type="molecule type" value="Genomic_DNA"/>
</dbReference>
<dbReference type="InterPro" id="IPR001867">
    <property type="entry name" value="OmpR/PhoB-type_DNA-bd"/>
</dbReference>
<dbReference type="SMART" id="SM00862">
    <property type="entry name" value="Trans_reg_C"/>
    <property type="match status" value="1"/>
</dbReference>
<accession>A0A1G9J5U2</accession>
<organism evidence="12 13">
    <name type="scientific">Maridesulfovibrio ferrireducens</name>
    <dbReference type="NCBI Taxonomy" id="246191"/>
    <lineage>
        <taxon>Bacteria</taxon>
        <taxon>Pseudomonadati</taxon>
        <taxon>Thermodesulfobacteriota</taxon>
        <taxon>Desulfovibrionia</taxon>
        <taxon>Desulfovibrionales</taxon>
        <taxon>Desulfovibrionaceae</taxon>
        <taxon>Maridesulfovibrio</taxon>
    </lineage>
</organism>
<dbReference type="Pfam" id="PF00486">
    <property type="entry name" value="Trans_reg_C"/>
    <property type="match status" value="1"/>
</dbReference>
<evidence type="ECO:0000256" key="3">
    <source>
        <dbReference type="ARBA" id="ARBA00022553"/>
    </source>
</evidence>
<dbReference type="InterPro" id="IPR058124">
    <property type="entry name" value="CpxR-like_REC"/>
</dbReference>
<evidence type="ECO:0000259" key="10">
    <source>
        <dbReference type="PROSITE" id="PS50110"/>
    </source>
</evidence>
<evidence type="ECO:0000256" key="6">
    <source>
        <dbReference type="ARBA" id="ARBA00023125"/>
    </source>
</evidence>
<keyword evidence="13" id="KW-1185">Reference proteome</keyword>
<evidence type="ECO:0000256" key="5">
    <source>
        <dbReference type="ARBA" id="ARBA00023015"/>
    </source>
</evidence>
<dbReference type="Gene3D" id="1.10.10.10">
    <property type="entry name" value="Winged helix-like DNA-binding domain superfamily/Winged helix DNA-binding domain"/>
    <property type="match status" value="1"/>
</dbReference>
<dbReference type="PANTHER" id="PTHR48111">
    <property type="entry name" value="REGULATOR OF RPOS"/>
    <property type="match status" value="1"/>
</dbReference>
<dbReference type="SUPFAM" id="SSF46894">
    <property type="entry name" value="C-terminal effector domain of the bipartite response regulators"/>
    <property type="match status" value="1"/>
</dbReference>
<dbReference type="Pfam" id="PF00072">
    <property type="entry name" value="Response_reg"/>
    <property type="match status" value="1"/>
</dbReference>
<dbReference type="PROSITE" id="PS51755">
    <property type="entry name" value="OMPR_PHOB"/>
    <property type="match status" value="1"/>
</dbReference>
<dbReference type="InterPro" id="IPR016032">
    <property type="entry name" value="Sig_transdc_resp-reg_C-effctor"/>
</dbReference>
<dbReference type="PROSITE" id="PS50110">
    <property type="entry name" value="RESPONSE_REGULATORY"/>
    <property type="match status" value="1"/>
</dbReference>